<keyword evidence="3" id="KW-1185">Reference proteome</keyword>
<dbReference type="EMBL" id="BACD03000024">
    <property type="protein sequence ID" value="GAO49599.1"/>
    <property type="molecule type" value="Genomic_DNA"/>
</dbReference>
<comment type="caution">
    <text evidence="2">The sequence shown here is derived from an EMBL/GenBank/DDBJ whole genome shotgun (WGS) entry which is preliminary data.</text>
</comment>
<feature type="domain" description="IMS import disulfide relay-system CHCH-CHCH-like Cx9C" evidence="1">
    <location>
        <begin position="5"/>
        <end position="49"/>
    </location>
</feature>
<name>A0A0E9NIC6_SAICN</name>
<dbReference type="OMA" id="QKIRRDC"/>
<dbReference type="AlphaFoldDB" id="A0A0E9NIC6"/>
<dbReference type="Gene3D" id="1.10.287.2900">
    <property type="match status" value="2"/>
</dbReference>
<evidence type="ECO:0000313" key="3">
    <source>
        <dbReference type="Proteomes" id="UP000033140"/>
    </source>
</evidence>
<dbReference type="Pfam" id="PF16860">
    <property type="entry name" value="CX9C"/>
    <property type="match status" value="1"/>
</dbReference>
<reference evidence="2 3" key="2">
    <citation type="journal article" date="2014" name="J. Gen. Appl. Microbiol.">
        <title>The early diverging ascomycetous budding yeast Saitoella complicata has three histone deacetylases belonging to the Clr6, Hos2, and Rpd3 lineages.</title>
        <authorList>
            <person name="Nishida H."/>
            <person name="Matsumoto T."/>
            <person name="Kondo S."/>
            <person name="Hamamoto M."/>
            <person name="Yoshikawa H."/>
        </authorList>
    </citation>
    <scope>NUCLEOTIDE SEQUENCE [LARGE SCALE GENOMIC DNA]</scope>
    <source>
        <strain evidence="2 3">NRRL Y-17804</strain>
    </source>
</reference>
<protein>
    <recommendedName>
        <fullName evidence="1">IMS import disulfide relay-system CHCH-CHCH-like Cx9C domain-containing protein</fullName>
    </recommendedName>
</protein>
<proteinExistence type="predicted"/>
<accession>A0A0E9NIC6</accession>
<dbReference type="InterPro" id="IPR031731">
    <property type="entry name" value="CX9C"/>
</dbReference>
<dbReference type="GO" id="GO:0005758">
    <property type="term" value="C:mitochondrial intermembrane space"/>
    <property type="evidence" value="ECO:0007669"/>
    <property type="project" value="TreeGrafter"/>
</dbReference>
<sequence length="114" mass="12671">MENTLQEVAEKCANELFALQACVTSHPNDWDAACWRQRQALTKCSEDNVAVLRKVKEACADAIKLYDDCLQANPQDPKPCLAPLRDLYNCTEKTAGVCSIICSLSHDNPNSTHF</sequence>
<reference evidence="2 3" key="3">
    <citation type="journal article" date="2015" name="Genome Announc.">
        <title>Draft Genome Sequence of the Archiascomycetous Yeast Saitoella complicata.</title>
        <authorList>
            <person name="Yamauchi K."/>
            <person name="Kondo S."/>
            <person name="Hamamoto M."/>
            <person name="Takahashi Y."/>
            <person name="Ogura Y."/>
            <person name="Hayashi T."/>
            <person name="Nishida H."/>
        </authorList>
    </citation>
    <scope>NUCLEOTIDE SEQUENCE [LARGE SCALE GENOMIC DNA]</scope>
    <source>
        <strain evidence="2 3">NRRL Y-17804</strain>
    </source>
</reference>
<gene>
    <name evidence="2" type="ORF">G7K_3748-t1</name>
</gene>
<evidence type="ECO:0000313" key="2">
    <source>
        <dbReference type="EMBL" id="GAO49599.1"/>
    </source>
</evidence>
<dbReference type="GO" id="GO:0045333">
    <property type="term" value="P:cellular respiration"/>
    <property type="evidence" value="ECO:0007669"/>
    <property type="project" value="TreeGrafter"/>
</dbReference>
<dbReference type="Proteomes" id="UP000033140">
    <property type="component" value="Unassembled WGS sequence"/>
</dbReference>
<evidence type="ECO:0000259" key="1">
    <source>
        <dbReference type="Pfam" id="PF16860"/>
    </source>
</evidence>
<dbReference type="PANTHER" id="PTHR47106:SF1">
    <property type="entry name" value="COILED-COIL-HELIX-COILED-COIL-HELIX DOMAIN-CONTAINING PROTEIN 5"/>
    <property type="match status" value="1"/>
</dbReference>
<dbReference type="PANTHER" id="PTHR47106">
    <property type="entry name" value="COILED-COIL-HELIX-COILED-COIL-HELIX DOMAIN-CONTAINING PROTEIN 5"/>
    <property type="match status" value="1"/>
</dbReference>
<dbReference type="InterPro" id="IPR052848">
    <property type="entry name" value="CHCH_domain-containing_protein"/>
</dbReference>
<reference evidence="2 3" key="1">
    <citation type="journal article" date="2011" name="J. Gen. Appl. Microbiol.">
        <title>Draft genome sequencing of the enigmatic yeast Saitoella complicata.</title>
        <authorList>
            <person name="Nishida H."/>
            <person name="Hamamoto M."/>
            <person name="Sugiyama J."/>
        </authorList>
    </citation>
    <scope>NUCLEOTIDE SEQUENCE [LARGE SCALE GENOMIC DNA]</scope>
    <source>
        <strain evidence="2 3">NRRL Y-17804</strain>
    </source>
</reference>
<organism evidence="2 3">
    <name type="scientific">Saitoella complicata (strain BCRC 22490 / CBS 7301 / JCM 7358 / NBRC 10748 / NRRL Y-17804)</name>
    <dbReference type="NCBI Taxonomy" id="698492"/>
    <lineage>
        <taxon>Eukaryota</taxon>
        <taxon>Fungi</taxon>
        <taxon>Dikarya</taxon>
        <taxon>Ascomycota</taxon>
        <taxon>Taphrinomycotina</taxon>
        <taxon>Taphrinomycotina incertae sedis</taxon>
        <taxon>Saitoella</taxon>
    </lineage>
</organism>